<accession>A0ABY2V3J6</accession>
<proteinExistence type="predicted"/>
<reference evidence="1 2" key="1">
    <citation type="submission" date="2019-05" db="EMBL/GenBank/DDBJ databases">
        <title>Arcobacter cibarius and Arcobacter thereius providing challenges in identification an antibiotic susceptibility and Quinolone resistance.</title>
        <authorList>
            <person name="Busch A."/>
            <person name="Hanel I."/>
            <person name="Hotzel H."/>
            <person name="Tomaso H."/>
        </authorList>
    </citation>
    <scope>NUCLEOTIDE SEQUENCE [LARGE SCALE GENOMIC DNA]</scope>
    <source>
        <strain evidence="1 2">16CS0831-2</strain>
    </source>
</reference>
<name>A0ABY2V3J6_9BACT</name>
<dbReference type="PROSITE" id="PS51257">
    <property type="entry name" value="PROKAR_LIPOPROTEIN"/>
    <property type="match status" value="1"/>
</dbReference>
<evidence type="ECO:0000313" key="1">
    <source>
        <dbReference type="EMBL" id="TLS95637.1"/>
    </source>
</evidence>
<protein>
    <recommendedName>
        <fullName evidence="3">Lipoprotein</fullName>
    </recommendedName>
</protein>
<sequence length="376" mass="43585">MMKKLSILIFLSVILLFTGCSQKLENGILKVDKEYKEKNAKTKVYYVDNSYEKTRNQLDKLINDLNNNKIVPPTLTSKVHLNNRNVYYEPTLGNIFTSSRDENKNVDNVALDFQYKLDDNSNYIVVTNKKYSSNSQAYIDYENIMRGIWSKWLWNSYDKRDEYGVKGTFGSYSINEIELKNSGIIKFTTEKERVRNYYAPLIKKQILDGGYEFVDKIEDADKIVEIEFGRDYNNTEIRELKKIGKPLDVKFTTSRNDFTLEQSSMNVAGTLSNSSSIGAGVGVGMLLIGSLLPNDSLFVPIFIKVIDKKENKEFLIRNLVGTDSMIYDKKFMSDEIYERVFNSENATQELRRIQYNIYSGLIKEIKNYQQILNDKK</sequence>
<dbReference type="Proteomes" id="UP000305417">
    <property type="component" value="Unassembled WGS sequence"/>
</dbReference>
<gene>
    <name evidence="1" type="ORF">FE247_10810</name>
</gene>
<evidence type="ECO:0000313" key="2">
    <source>
        <dbReference type="Proteomes" id="UP000305417"/>
    </source>
</evidence>
<dbReference type="RefSeq" id="WP_138109193.1">
    <property type="nucleotide sequence ID" value="NZ_VBUC01000042.1"/>
</dbReference>
<keyword evidence="2" id="KW-1185">Reference proteome</keyword>
<comment type="caution">
    <text evidence="1">The sequence shown here is derived from an EMBL/GenBank/DDBJ whole genome shotgun (WGS) entry which is preliminary data.</text>
</comment>
<organism evidence="1 2">
    <name type="scientific">Aliarcobacter cibarius</name>
    <dbReference type="NCBI Taxonomy" id="255507"/>
    <lineage>
        <taxon>Bacteria</taxon>
        <taxon>Pseudomonadati</taxon>
        <taxon>Campylobacterota</taxon>
        <taxon>Epsilonproteobacteria</taxon>
        <taxon>Campylobacterales</taxon>
        <taxon>Arcobacteraceae</taxon>
        <taxon>Aliarcobacter</taxon>
    </lineage>
</organism>
<evidence type="ECO:0008006" key="3">
    <source>
        <dbReference type="Google" id="ProtNLM"/>
    </source>
</evidence>
<dbReference type="EMBL" id="VBUC01000042">
    <property type="protein sequence ID" value="TLS95637.1"/>
    <property type="molecule type" value="Genomic_DNA"/>
</dbReference>